<keyword evidence="1" id="KW-0472">Membrane</keyword>
<comment type="caution">
    <text evidence="2">The sequence shown here is derived from an EMBL/GenBank/DDBJ whole genome shotgun (WGS) entry which is preliminary data.</text>
</comment>
<sequence>MAFLETNPESKRRTWTLDPKRRGVVRPLLFPFLLLQLLPFLCLLLASHGLLRRLRRHGNISTQGSNNAGSAPRSISCSKPLYPSVAAPTFGLILMWSALVTLKKGPKVHISQRSLSRYLNLTTLVLLGRGRSLHSALRSCGGNANGLVGGGEALAVA</sequence>
<proteinExistence type="predicted"/>
<feature type="transmembrane region" description="Helical" evidence="1">
    <location>
        <begin position="28"/>
        <end position="51"/>
    </location>
</feature>
<evidence type="ECO:0000313" key="3">
    <source>
        <dbReference type="Proteomes" id="UP001201163"/>
    </source>
</evidence>
<dbReference type="AlphaFoldDB" id="A0AAD4LFE9"/>
<keyword evidence="3" id="KW-1185">Reference proteome</keyword>
<evidence type="ECO:0000256" key="1">
    <source>
        <dbReference type="SAM" id="Phobius"/>
    </source>
</evidence>
<organism evidence="2 3">
    <name type="scientific">Lactarius akahatsu</name>
    <dbReference type="NCBI Taxonomy" id="416441"/>
    <lineage>
        <taxon>Eukaryota</taxon>
        <taxon>Fungi</taxon>
        <taxon>Dikarya</taxon>
        <taxon>Basidiomycota</taxon>
        <taxon>Agaricomycotina</taxon>
        <taxon>Agaricomycetes</taxon>
        <taxon>Russulales</taxon>
        <taxon>Russulaceae</taxon>
        <taxon>Lactarius</taxon>
    </lineage>
</organism>
<gene>
    <name evidence="2" type="ORF">EDB92DRAFT_660439</name>
</gene>
<keyword evidence="1" id="KW-0812">Transmembrane</keyword>
<protein>
    <submittedName>
        <fullName evidence="2">Uncharacterized protein</fullName>
    </submittedName>
</protein>
<dbReference type="EMBL" id="JAKELL010000026">
    <property type="protein sequence ID" value="KAH8991498.1"/>
    <property type="molecule type" value="Genomic_DNA"/>
</dbReference>
<reference evidence="2" key="1">
    <citation type="submission" date="2022-01" db="EMBL/GenBank/DDBJ databases">
        <title>Comparative genomics reveals a dynamic genome evolution in the ectomycorrhizal milk-cap (Lactarius) mushrooms.</title>
        <authorList>
            <consortium name="DOE Joint Genome Institute"/>
            <person name="Lebreton A."/>
            <person name="Tang N."/>
            <person name="Kuo A."/>
            <person name="LaButti K."/>
            <person name="Drula E."/>
            <person name="Barry K."/>
            <person name="Clum A."/>
            <person name="Lipzen A."/>
            <person name="Mousain D."/>
            <person name="Ng V."/>
            <person name="Wang R."/>
            <person name="Wang X."/>
            <person name="Dai Y."/>
            <person name="Henrissat B."/>
            <person name="Grigoriev I.V."/>
            <person name="Guerin-Laguette A."/>
            <person name="Yu F."/>
            <person name="Martin F.M."/>
        </authorList>
    </citation>
    <scope>NUCLEOTIDE SEQUENCE</scope>
    <source>
        <strain evidence="2">QP</strain>
    </source>
</reference>
<dbReference type="Proteomes" id="UP001201163">
    <property type="component" value="Unassembled WGS sequence"/>
</dbReference>
<accession>A0AAD4LFE9</accession>
<evidence type="ECO:0000313" key="2">
    <source>
        <dbReference type="EMBL" id="KAH8991498.1"/>
    </source>
</evidence>
<name>A0AAD4LFE9_9AGAM</name>
<keyword evidence="1" id="KW-1133">Transmembrane helix</keyword>